<dbReference type="SUPFAM" id="SSF52242">
    <property type="entry name" value="Cobalamin (vitamin B12)-binding domain"/>
    <property type="match status" value="1"/>
</dbReference>
<proteinExistence type="predicted"/>
<dbReference type="GO" id="GO:0046872">
    <property type="term" value="F:metal ion binding"/>
    <property type="evidence" value="ECO:0007669"/>
    <property type="project" value="InterPro"/>
</dbReference>
<accession>A0A7C0WVE3</accession>
<name>A0A7C0WVE3_9BACT</name>
<sequence>MNTDRAVFLDRLNGLLSEWEKKKPPLWTLLKELDDLARQRKEFIIDPLVQNDVFMCTGTLDDGWGHGLQVIHKALDVLGVRYRFLGLLLDWRDVIDACQSFRPNLLGLTVLHESSEDELRRVVENIPGGITVMVGGNPCWAELSLWPQVIYMQNVIKFFRFFLNL</sequence>
<evidence type="ECO:0000313" key="1">
    <source>
        <dbReference type="EMBL" id="HDL90126.1"/>
    </source>
</evidence>
<dbReference type="AlphaFoldDB" id="A0A7C0WVE3"/>
<dbReference type="InterPro" id="IPR036724">
    <property type="entry name" value="Cobalamin-bd_sf"/>
</dbReference>
<organism evidence="1">
    <name type="scientific">Thermodesulforhabdus norvegica</name>
    <dbReference type="NCBI Taxonomy" id="39841"/>
    <lineage>
        <taxon>Bacteria</taxon>
        <taxon>Pseudomonadati</taxon>
        <taxon>Thermodesulfobacteriota</taxon>
        <taxon>Syntrophobacteria</taxon>
        <taxon>Syntrophobacterales</taxon>
        <taxon>Thermodesulforhabdaceae</taxon>
        <taxon>Thermodesulforhabdus</taxon>
    </lineage>
</organism>
<dbReference type="Gene3D" id="3.40.50.280">
    <property type="entry name" value="Cobalamin-binding domain"/>
    <property type="match status" value="1"/>
</dbReference>
<protein>
    <submittedName>
        <fullName evidence="1">Uncharacterized protein</fullName>
    </submittedName>
</protein>
<dbReference type="EMBL" id="DQZW01000207">
    <property type="protein sequence ID" value="HDL90126.1"/>
    <property type="molecule type" value="Genomic_DNA"/>
</dbReference>
<gene>
    <name evidence="1" type="ORF">ENG14_04410</name>
</gene>
<dbReference type="GO" id="GO:0031419">
    <property type="term" value="F:cobalamin binding"/>
    <property type="evidence" value="ECO:0007669"/>
    <property type="project" value="InterPro"/>
</dbReference>
<comment type="caution">
    <text evidence="1">The sequence shown here is derived from an EMBL/GenBank/DDBJ whole genome shotgun (WGS) entry which is preliminary data.</text>
</comment>
<reference evidence="1" key="1">
    <citation type="journal article" date="2020" name="mSystems">
        <title>Genome- and Community-Level Interaction Insights into Carbon Utilization and Element Cycling Functions of Hydrothermarchaeota in Hydrothermal Sediment.</title>
        <authorList>
            <person name="Zhou Z."/>
            <person name="Liu Y."/>
            <person name="Xu W."/>
            <person name="Pan J."/>
            <person name="Luo Z.H."/>
            <person name="Li M."/>
        </authorList>
    </citation>
    <scope>NUCLEOTIDE SEQUENCE [LARGE SCALE GENOMIC DNA]</scope>
    <source>
        <strain evidence="1">HyVt-19</strain>
    </source>
</reference>
<dbReference type="Proteomes" id="UP000886355">
    <property type="component" value="Unassembled WGS sequence"/>
</dbReference>